<evidence type="ECO:0000313" key="1">
    <source>
        <dbReference type="EMBL" id="KAF0705869.1"/>
    </source>
</evidence>
<sequence length="190" mass="21670">METLKPLNYKILKNIKSKVSQLEAGCSNSSSLNLEQTLAEISDRHSRSHNIILFNIPESTTQSNLDDKNTISSIFQQIGVLIEPINCLSLGKLSNNCRPLRATLPNQHNVYDVLKNKLKLSDLANFKNISISSDKTLLQRKHLKHLFDELNSRKTADYDIIVLSETWLRDEVNDCELGLLPKYSVFRCDR</sequence>
<organism evidence="1 2">
    <name type="scientific">Aphis craccivora</name>
    <name type="common">Cowpea aphid</name>
    <dbReference type="NCBI Taxonomy" id="307492"/>
    <lineage>
        <taxon>Eukaryota</taxon>
        <taxon>Metazoa</taxon>
        <taxon>Ecdysozoa</taxon>
        <taxon>Arthropoda</taxon>
        <taxon>Hexapoda</taxon>
        <taxon>Insecta</taxon>
        <taxon>Pterygota</taxon>
        <taxon>Neoptera</taxon>
        <taxon>Paraneoptera</taxon>
        <taxon>Hemiptera</taxon>
        <taxon>Sternorrhyncha</taxon>
        <taxon>Aphidomorpha</taxon>
        <taxon>Aphidoidea</taxon>
        <taxon>Aphididae</taxon>
        <taxon>Aphidini</taxon>
        <taxon>Aphis</taxon>
        <taxon>Aphis</taxon>
    </lineage>
</organism>
<dbReference type="EMBL" id="VUJU01013116">
    <property type="protein sequence ID" value="KAF0705869.1"/>
    <property type="molecule type" value="Genomic_DNA"/>
</dbReference>
<dbReference type="OrthoDB" id="6778856at2759"/>
<dbReference type="PANTHER" id="PTHR37445:SF3">
    <property type="entry name" value="ZINC FINGER PHD-TYPE DOMAIN-CONTAINING PROTEIN"/>
    <property type="match status" value="1"/>
</dbReference>
<dbReference type="AlphaFoldDB" id="A0A6G0VQT4"/>
<keyword evidence="2" id="KW-1185">Reference proteome</keyword>
<gene>
    <name evidence="1" type="ORF">FWK35_00030061</name>
</gene>
<feature type="non-terminal residue" evidence="1">
    <location>
        <position position="190"/>
    </location>
</feature>
<dbReference type="PANTHER" id="PTHR37445">
    <property type="entry name" value="PROTEIN CBG24663"/>
    <property type="match status" value="1"/>
</dbReference>
<evidence type="ECO:0000313" key="2">
    <source>
        <dbReference type="Proteomes" id="UP000478052"/>
    </source>
</evidence>
<reference evidence="1 2" key="1">
    <citation type="submission" date="2019-08" db="EMBL/GenBank/DDBJ databases">
        <title>Whole genome of Aphis craccivora.</title>
        <authorList>
            <person name="Voronova N.V."/>
            <person name="Shulinski R.S."/>
            <person name="Bandarenka Y.V."/>
            <person name="Zhorov D.G."/>
            <person name="Warner D."/>
        </authorList>
    </citation>
    <scope>NUCLEOTIDE SEQUENCE [LARGE SCALE GENOMIC DNA]</scope>
    <source>
        <strain evidence="1">180601</strain>
        <tissue evidence="1">Whole Body</tissue>
    </source>
</reference>
<comment type="caution">
    <text evidence="1">The sequence shown here is derived from an EMBL/GenBank/DDBJ whole genome shotgun (WGS) entry which is preliminary data.</text>
</comment>
<protein>
    <submittedName>
        <fullName evidence="1">Uncharacterized protein</fullName>
    </submittedName>
</protein>
<accession>A0A6G0VQT4</accession>
<name>A0A6G0VQT4_APHCR</name>
<proteinExistence type="predicted"/>
<dbReference type="Proteomes" id="UP000478052">
    <property type="component" value="Unassembled WGS sequence"/>
</dbReference>